<evidence type="ECO:0000256" key="6">
    <source>
        <dbReference type="ARBA" id="ARBA00022989"/>
    </source>
</evidence>
<dbReference type="PANTHER" id="PTHR33908:SF11">
    <property type="entry name" value="MEMBRANE PROTEIN"/>
    <property type="match status" value="1"/>
</dbReference>
<feature type="transmembrane region" description="Helical" evidence="8">
    <location>
        <begin position="377"/>
        <end position="395"/>
    </location>
</feature>
<keyword evidence="3" id="KW-0328">Glycosyltransferase</keyword>
<evidence type="ECO:0000256" key="5">
    <source>
        <dbReference type="ARBA" id="ARBA00022692"/>
    </source>
</evidence>
<evidence type="ECO:0000256" key="1">
    <source>
        <dbReference type="ARBA" id="ARBA00004651"/>
    </source>
</evidence>
<keyword evidence="2" id="KW-1003">Cell membrane</keyword>
<feature type="domain" description="Glycosyltransferase RgtA/B/C/D-like" evidence="9">
    <location>
        <begin position="92"/>
        <end position="245"/>
    </location>
</feature>
<keyword evidence="5 8" id="KW-0812">Transmembrane</keyword>
<dbReference type="InterPro" id="IPR038731">
    <property type="entry name" value="RgtA/B/C-like"/>
</dbReference>
<dbReference type="GO" id="GO:0009103">
    <property type="term" value="P:lipopolysaccharide biosynthetic process"/>
    <property type="evidence" value="ECO:0007669"/>
    <property type="project" value="UniProtKB-ARBA"/>
</dbReference>
<feature type="transmembrane region" description="Helical" evidence="8">
    <location>
        <begin position="142"/>
        <end position="160"/>
    </location>
</feature>
<reference evidence="10 11" key="1">
    <citation type="submission" date="2014-02" db="EMBL/GenBank/DDBJ databases">
        <title>The small core and large imbalanced accessory genome model reveals a collaborative survival strategy of Sorangium cellulosum strains in nature.</title>
        <authorList>
            <person name="Han K."/>
            <person name="Peng R."/>
            <person name="Blom J."/>
            <person name="Li Y.-Z."/>
        </authorList>
    </citation>
    <scope>NUCLEOTIDE SEQUENCE [LARGE SCALE GENOMIC DNA]</scope>
    <source>
        <strain evidence="10 11">So0157-25</strain>
    </source>
</reference>
<evidence type="ECO:0000313" key="10">
    <source>
        <dbReference type="EMBL" id="KYF53182.1"/>
    </source>
</evidence>
<keyword evidence="7 8" id="KW-0472">Membrane</keyword>
<dbReference type="GO" id="GO:0016763">
    <property type="term" value="F:pentosyltransferase activity"/>
    <property type="evidence" value="ECO:0007669"/>
    <property type="project" value="TreeGrafter"/>
</dbReference>
<dbReference type="PANTHER" id="PTHR33908">
    <property type="entry name" value="MANNOSYLTRANSFERASE YKCB-RELATED"/>
    <property type="match status" value="1"/>
</dbReference>
<accession>A0A150PBX1</accession>
<feature type="transmembrane region" description="Helical" evidence="8">
    <location>
        <begin position="236"/>
        <end position="257"/>
    </location>
</feature>
<comment type="subcellular location">
    <subcellularLocation>
        <location evidence="1">Cell membrane</location>
        <topology evidence="1">Multi-pass membrane protein</topology>
    </subcellularLocation>
</comment>
<evidence type="ECO:0000259" key="9">
    <source>
        <dbReference type="Pfam" id="PF13231"/>
    </source>
</evidence>
<dbReference type="GO" id="GO:0005886">
    <property type="term" value="C:plasma membrane"/>
    <property type="evidence" value="ECO:0007669"/>
    <property type="project" value="UniProtKB-SubCell"/>
</dbReference>
<evidence type="ECO:0000313" key="11">
    <source>
        <dbReference type="Proteomes" id="UP000075420"/>
    </source>
</evidence>
<feature type="transmembrane region" description="Helical" evidence="8">
    <location>
        <begin position="118"/>
        <end position="136"/>
    </location>
</feature>
<feature type="transmembrane region" description="Helical" evidence="8">
    <location>
        <begin position="196"/>
        <end position="224"/>
    </location>
</feature>
<proteinExistence type="predicted"/>
<feature type="transmembrane region" description="Helical" evidence="8">
    <location>
        <begin position="41"/>
        <end position="63"/>
    </location>
</feature>
<feature type="transmembrane region" description="Helical" evidence="8">
    <location>
        <begin position="460"/>
        <end position="480"/>
    </location>
</feature>
<feature type="transmembrane region" description="Helical" evidence="8">
    <location>
        <begin position="426"/>
        <end position="448"/>
    </location>
</feature>
<name>A0A150PBX1_SORCE</name>
<evidence type="ECO:0000256" key="3">
    <source>
        <dbReference type="ARBA" id="ARBA00022676"/>
    </source>
</evidence>
<feature type="transmembrane region" description="Helical" evidence="8">
    <location>
        <begin position="402"/>
        <end position="420"/>
    </location>
</feature>
<dbReference type="Proteomes" id="UP000075420">
    <property type="component" value="Unassembled WGS sequence"/>
</dbReference>
<keyword evidence="4" id="KW-0808">Transferase</keyword>
<dbReference type="AlphaFoldDB" id="A0A150PBX1"/>
<dbReference type="InterPro" id="IPR050297">
    <property type="entry name" value="LipidA_mod_glycosyltrf_83"/>
</dbReference>
<dbReference type="Pfam" id="PF13231">
    <property type="entry name" value="PMT_2"/>
    <property type="match status" value="1"/>
</dbReference>
<comment type="caution">
    <text evidence="10">The sequence shown here is derived from an EMBL/GenBank/DDBJ whole genome shotgun (WGS) entry which is preliminary data.</text>
</comment>
<evidence type="ECO:0000256" key="2">
    <source>
        <dbReference type="ARBA" id="ARBA00022475"/>
    </source>
</evidence>
<protein>
    <recommendedName>
        <fullName evidence="9">Glycosyltransferase RgtA/B/C/D-like domain-containing protein</fullName>
    </recommendedName>
</protein>
<evidence type="ECO:0000256" key="7">
    <source>
        <dbReference type="ARBA" id="ARBA00023136"/>
    </source>
</evidence>
<gene>
    <name evidence="10" type="ORF">BE08_19875</name>
</gene>
<evidence type="ECO:0000256" key="8">
    <source>
        <dbReference type="SAM" id="Phobius"/>
    </source>
</evidence>
<dbReference type="EMBL" id="JELY01002243">
    <property type="protein sequence ID" value="KYF53182.1"/>
    <property type="molecule type" value="Genomic_DNA"/>
</dbReference>
<organism evidence="10 11">
    <name type="scientific">Sorangium cellulosum</name>
    <name type="common">Polyangium cellulosum</name>
    <dbReference type="NCBI Taxonomy" id="56"/>
    <lineage>
        <taxon>Bacteria</taxon>
        <taxon>Pseudomonadati</taxon>
        <taxon>Myxococcota</taxon>
        <taxon>Polyangia</taxon>
        <taxon>Polyangiales</taxon>
        <taxon>Polyangiaceae</taxon>
        <taxon>Sorangium</taxon>
    </lineage>
</organism>
<evidence type="ECO:0000256" key="4">
    <source>
        <dbReference type="ARBA" id="ARBA00022679"/>
    </source>
</evidence>
<keyword evidence="6 8" id="KW-1133">Transmembrane helix</keyword>
<sequence length="486" mass="52929">MLKLRDGRLVRVAPLASRCDDPSPRLLVSGRSLLASAWRPWVGFIAAAMLARAVVSFGLLGAMPLVSDAEAYAQEALGLLRELPPSKAFYWPPGNPFVLAFSYAALGQEVTSARVVTLLAGTISAVVAALVANRLFHDRRAAIATGFLAALYLPSVMLSAQPYSQHLAGLWLLLFAYWGLRASSEGRLALYAGAGFAYGLGCLTRPSMLSVLPVLAVLVAKHVLEASDHTRRPWRGAALGLSIFAVAAGTCIGPVMAHNHAHQAGMVISTNNERNFFLGNNPYTPDYKTSQLAQRSFRDLDAEVQQYLKHFYQQPNSRAAMMSEALRFIRERPVITLYRTWNRATSFWGFDYLSSRLIQAHTGVGHVGLLGLLALEAGSYLLVMALALIGLCCFAARMSRTWLLWLLALVVAYEVPYMIAFSGGTFHFPVMGLILPFAGGALAELLASGGRARVWARLRASRLAWCALAVLLLIQIEYAYQVIVMA</sequence>